<dbReference type="Proteomes" id="UP000799444">
    <property type="component" value="Unassembled WGS sequence"/>
</dbReference>
<keyword evidence="2" id="KW-1185">Reference proteome</keyword>
<sequence length="196" mass="22838">MQSGTEYVDEDGMHLEVIGWHKRTKQPEFLVKHSRPDIRDKATHALVRKFFMPPSLLKGFDLVEEKNIASSQNQGGRNIKLENIIRVLDMAWCCGAEPDCTAGCIKEKLSSLFAVFGKRESFEDFFLLLEWKTADGMIRKTWENVETLMSLMDSKHCMDLLSRWTTEVDYRHRQILCQIEQHKIEGVLGREGWQYI</sequence>
<organism evidence="1 2">
    <name type="scientific">Polyplosphaeria fusca</name>
    <dbReference type="NCBI Taxonomy" id="682080"/>
    <lineage>
        <taxon>Eukaryota</taxon>
        <taxon>Fungi</taxon>
        <taxon>Dikarya</taxon>
        <taxon>Ascomycota</taxon>
        <taxon>Pezizomycotina</taxon>
        <taxon>Dothideomycetes</taxon>
        <taxon>Pleosporomycetidae</taxon>
        <taxon>Pleosporales</taxon>
        <taxon>Tetraplosphaeriaceae</taxon>
        <taxon>Polyplosphaeria</taxon>
    </lineage>
</organism>
<dbReference type="OrthoDB" id="3786465at2759"/>
<protein>
    <submittedName>
        <fullName evidence="1">Uncharacterized protein</fullName>
    </submittedName>
</protein>
<gene>
    <name evidence="1" type="ORF">EJ04DRAFT_517588</name>
</gene>
<evidence type="ECO:0000313" key="1">
    <source>
        <dbReference type="EMBL" id="KAF2726886.1"/>
    </source>
</evidence>
<dbReference type="EMBL" id="ML996376">
    <property type="protein sequence ID" value="KAF2726886.1"/>
    <property type="molecule type" value="Genomic_DNA"/>
</dbReference>
<reference evidence="1" key="1">
    <citation type="journal article" date="2020" name="Stud. Mycol.">
        <title>101 Dothideomycetes genomes: a test case for predicting lifestyles and emergence of pathogens.</title>
        <authorList>
            <person name="Haridas S."/>
            <person name="Albert R."/>
            <person name="Binder M."/>
            <person name="Bloem J."/>
            <person name="Labutti K."/>
            <person name="Salamov A."/>
            <person name="Andreopoulos B."/>
            <person name="Baker S."/>
            <person name="Barry K."/>
            <person name="Bills G."/>
            <person name="Bluhm B."/>
            <person name="Cannon C."/>
            <person name="Castanera R."/>
            <person name="Culley D."/>
            <person name="Daum C."/>
            <person name="Ezra D."/>
            <person name="Gonzalez J."/>
            <person name="Henrissat B."/>
            <person name="Kuo A."/>
            <person name="Liang C."/>
            <person name="Lipzen A."/>
            <person name="Lutzoni F."/>
            <person name="Magnuson J."/>
            <person name="Mondo S."/>
            <person name="Nolan M."/>
            <person name="Ohm R."/>
            <person name="Pangilinan J."/>
            <person name="Park H.-J."/>
            <person name="Ramirez L."/>
            <person name="Alfaro M."/>
            <person name="Sun H."/>
            <person name="Tritt A."/>
            <person name="Yoshinaga Y."/>
            <person name="Zwiers L.-H."/>
            <person name="Turgeon B."/>
            <person name="Goodwin S."/>
            <person name="Spatafora J."/>
            <person name="Crous P."/>
            <person name="Grigoriev I."/>
        </authorList>
    </citation>
    <scope>NUCLEOTIDE SEQUENCE</scope>
    <source>
        <strain evidence="1">CBS 125425</strain>
    </source>
</reference>
<name>A0A9P4UVI6_9PLEO</name>
<proteinExistence type="predicted"/>
<comment type="caution">
    <text evidence="1">The sequence shown here is derived from an EMBL/GenBank/DDBJ whole genome shotgun (WGS) entry which is preliminary data.</text>
</comment>
<accession>A0A9P4UVI6</accession>
<dbReference type="AlphaFoldDB" id="A0A9P4UVI6"/>
<evidence type="ECO:0000313" key="2">
    <source>
        <dbReference type="Proteomes" id="UP000799444"/>
    </source>
</evidence>